<keyword evidence="13" id="KW-0325">Glycoprotein</keyword>
<dbReference type="GO" id="GO:0050650">
    <property type="term" value="P:chondroitin sulfate proteoglycan biosynthetic process"/>
    <property type="evidence" value="ECO:0007669"/>
    <property type="project" value="TreeGrafter"/>
</dbReference>
<proteinExistence type="predicted"/>
<sequence>MVAYLILSYTQPELVRRLVSRLQGGVVAVHHDDRRCALGEVDAIRLPARPVEWGHGSQLAAILHCLRALREHEWDWLVLLSGQDYPVRPVAEIEASLLAADVDAFLRFRPVARVLRRGAVGEFARRYAYRWRPLGGRVAAAARLGAAPAATAPDAAAPVPTSRLAARLARLDPLVQVRTLPSGTYVGLPAQPPLPVFHGSDWFSLSRRAVDTVLAAPGTVVDHFLHTLIPTEAFVHTVLANSSLRLANDHRRYAVFNPPSSPSPRVFGLADVDEVLACGADFARKFADVRVLDAIDRRVDGNREQGSSG</sequence>
<evidence type="ECO:0000256" key="4">
    <source>
        <dbReference type="ARBA" id="ARBA00022679"/>
    </source>
</evidence>
<evidence type="ECO:0000256" key="5">
    <source>
        <dbReference type="ARBA" id="ARBA00022692"/>
    </source>
</evidence>
<dbReference type="AlphaFoldDB" id="A0A9X3MXR9"/>
<dbReference type="Pfam" id="PF02485">
    <property type="entry name" value="Branch"/>
    <property type="match status" value="2"/>
</dbReference>
<keyword evidence="10" id="KW-0333">Golgi apparatus</keyword>
<keyword evidence="12" id="KW-1015">Disulfide bond</keyword>
<evidence type="ECO:0000256" key="12">
    <source>
        <dbReference type="ARBA" id="ARBA00023157"/>
    </source>
</evidence>
<dbReference type="GO" id="GO:0016020">
    <property type="term" value="C:membrane"/>
    <property type="evidence" value="ECO:0007669"/>
    <property type="project" value="InterPro"/>
</dbReference>
<evidence type="ECO:0000256" key="2">
    <source>
        <dbReference type="ARBA" id="ARBA00004648"/>
    </source>
</evidence>
<comment type="subcellular location">
    <subcellularLocation>
        <location evidence="2">Endoplasmic reticulum membrane</location>
        <topology evidence="2">Single-pass type II membrane protein</topology>
    </subcellularLocation>
    <subcellularLocation>
        <location evidence="1">Golgi apparatus membrane</location>
        <topology evidence="1">Single-pass type II membrane protein</topology>
    </subcellularLocation>
</comment>
<keyword evidence="7" id="KW-0256">Endoplasmic reticulum</keyword>
<evidence type="ECO:0000256" key="8">
    <source>
        <dbReference type="ARBA" id="ARBA00022968"/>
    </source>
</evidence>
<dbReference type="PANTHER" id="PTHR46025:SF3">
    <property type="entry name" value="XYLOSYLTRANSFERASE OXT"/>
    <property type="match status" value="1"/>
</dbReference>
<accession>A0A9X3MXR9</accession>
<evidence type="ECO:0000256" key="10">
    <source>
        <dbReference type="ARBA" id="ARBA00023034"/>
    </source>
</evidence>
<evidence type="ECO:0000256" key="9">
    <source>
        <dbReference type="ARBA" id="ARBA00022989"/>
    </source>
</evidence>
<dbReference type="EMBL" id="JAPDOD010000037">
    <property type="protein sequence ID" value="MDA0164704.1"/>
    <property type="molecule type" value="Genomic_DNA"/>
</dbReference>
<evidence type="ECO:0000256" key="14">
    <source>
        <dbReference type="ARBA" id="ARBA00042865"/>
    </source>
</evidence>
<dbReference type="PANTHER" id="PTHR46025">
    <property type="entry name" value="XYLOSYLTRANSFERASE OXT"/>
    <property type="match status" value="1"/>
</dbReference>
<keyword evidence="6" id="KW-0479">Metal-binding</keyword>
<evidence type="ECO:0000256" key="3">
    <source>
        <dbReference type="ARBA" id="ARBA00022676"/>
    </source>
</evidence>
<keyword evidence="3" id="KW-0328">Glycosyltransferase</keyword>
<dbReference type="Proteomes" id="UP001149140">
    <property type="component" value="Unassembled WGS sequence"/>
</dbReference>
<keyword evidence="4" id="KW-0808">Transferase</keyword>
<keyword evidence="9" id="KW-1133">Transmembrane helix</keyword>
<evidence type="ECO:0000256" key="7">
    <source>
        <dbReference type="ARBA" id="ARBA00022824"/>
    </source>
</evidence>
<reference evidence="15" key="1">
    <citation type="submission" date="2022-10" db="EMBL/GenBank/DDBJ databases">
        <title>The WGS of Solirubrobacter ginsenosidimutans DSM 21036.</title>
        <authorList>
            <person name="Jiang Z."/>
        </authorList>
    </citation>
    <scope>NUCLEOTIDE SEQUENCE</scope>
    <source>
        <strain evidence="15">DSM 21036</strain>
    </source>
</reference>
<organism evidence="15 16">
    <name type="scientific">Solirubrobacter ginsenosidimutans</name>
    <dbReference type="NCBI Taxonomy" id="490573"/>
    <lineage>
        <taxon>Bacteria</taxon>
        <taxon>Bacillati</taxon>
        <taxon>Actinomycetota</taxon>
        <taxon>Thermoleophilia</taxon>
        <taxon>Solirubrobacterales</taxon>
        <taxon>Solirubrobacteraceae</taxon>
        <taxon>Solirubrobacter</taxon>
    </lineage>
</organism>
<evidence type="ECO:0000256" key="6">
    <source>
        <dbReference type="ARBA" id="ARBA00022723"/>
    </source>
</evidence>
<gene>
    <name evidence="15" type="ORF">OM076_30835</name>
</gene>
<keyword evidence="11" id="KW-0472">Membrane</keyword>
<dbReference type="InterPro" id="IPR003406">
    <property type="entry name" value="Glyco_trans_14"/>
</dbReference>
<evidence type="ECO:0000256" key="13">
    <source>
        <dbReference type="ARBA" id="ARBA00023180"/>
    </source>
</evidence>
<dbReference type="GO" id="GO:0015012">
    <property type="term" value="P:heparan sulfate proteoglycan biosynthetic process"/>
    <property type="evidence" value="ECO:0007669"/>
    <property type="project" value="TreeGrafter"/>
</dbReference>
<dbReference type="RefSeq" id="WP_270043955.1">
    <property type="nucleotide sequence ID" value="NZ_JAPDOD010000037.1"/>
</dbReference>
<protein>
    <recommendedName>
        <fullName evidence="14">Peptide O-xylosyltransferase</fullName>
    </recommendedName>
</protein>
<dbReference type="GO" id="GO:0046872">
    <property type="term" value="F:metal ion binding"/>
    <property type="evidence" value="ECO:0007669"/>
    <property type="project" value="UniProtKB-KW"/>
</dbReference>
<name>A0A9X3MXR9_9ACTN</name>
<evidence type="ECO:0000313" key="15">
    <source>
        <dbReference type="EMBL" id="MDA0164704.1"/>
    </source>
</evidence>
<evidence type="ECO:0000313" key="16">
    <source>
        <dbReference type="Proteomes" id="UP001149140"/>
    </source>
</evidence>
<comment type="caution">
    <text evidence="15">The sequence shown here is derived from an EMBL/GenBank/DDBJ whole genome shotgun (WGS) entry which is preliminary data.</text>
</comment>
<evidence type="ECO:0000256" key="1">
    <source>
        <dbReference type="ARBA" id="ARBA00004323"/>
    </source>
</evidence>
<keyword evidence="5" id="KW-0812">Transmembrane</keyword>
<keyword evidence="16" id="KW-1185">Reference proteome</keyword>
<dbReference type="GO" id="GO:0030158">
    <property type="term" value="F:protein xylosyltransferase activity"/>
    <property type="evidence" value="ECO:0007669"/>
    <property type="project" value="InterPro"/>
</dbReference>
<dbReference type="InterPro" id="IPR043538">
    <property type="entry name" value="XYLT"/>
</dbReference>
<evidence type="ECO:0000256" key="11">
    <source>
        <dbReference type="ARBA" id="ARBA00023136"/>
    </source>
</evidence>
<keyword evidence="8" id="KW-0735">Signal-anchor</keyword>